<dbReference type="PROSITE" id="PS51257">
    <property type="entry name" value="PROKAR_LIPOPROTEIN"/>
    <property type="match status" value="1"/>
</dbReference>
<accession>A0A7X0PA78</accession>
<reference evidence="3 4" key="1">
    <citation type="submission" date="2020-08" db="EMBL/GenBank/DDBJ databases">
        <title>Functional genomics of gut bacteria from endangered species of beetles.</title>
        <authorList>
            <person name="Carlos-Shanley C."/>
        </authorList>
    </citation>
    <scope>NUCLEOTIDE SEQUENCE [LARGE SCALE GENOMIC DNA]</scope>
    <source>
        <strain evidence="3 4">S00198</strain>
    </source>
</reference>
<dbReference type="RefSeq" id="WP_184855550.1">
    <property type="nucleotide sequence ID" value="NZ_JACHLK010000001.1"/>
</dbReference>
<evidence type="ECO:0000259" key="2">
    <source>
        <dbReference type="Pfam" id="PF14346"/>
    </source>
</evidence>
<sequence length="126" mass="13151">MHPMLRSTTVLAISAMAAGFLSACATAPSMALERARAAVGTASADPTVMRHAAVELKKATDALATANSIWSKTHDEAETNHIAYMAALQAEAATSAARTRMLAANIRTASSGTDQISLHTETPSRR</sequence>
<dbReference type="Proteomes" id="UP000575083">
    <property type="component" value="Unassembled WGS sequence"/>
</dbReference>
<name>A0A7X0PA78_9BURK</name>
<organism evidence="3 4">
    <name type="scientific">Acidovorax soli</name>
    <dbReference type="NCBI Taxonomy" id="592050"/>
    <lineage>
        <taxon>Bacteria</taxon>
        <taxon>Pseudomonadati</taxon>
        <taxon>Pseudomonadota</taxon>
        <taxon>Betaproteobacteria</taxon>
        <taxon>Burkholderiales</taxon>
        <taxon>Comamonadaceae</taxon>
        <taxon>Acidovorax</taxon>
    </lineage>
</organism>
<feature type="chain" id="PRO_5030916674" description="DUF4398 domain-containing protein" evidence="1">
    <location>
        <begin position="28"/>
        <end position="126"/>
    </location>
</feature>
<evidence type="ECO:0000313" key="4">
    <source>
        <dbReference type="Proteomes" id="UP000575083"/>
    </source>
</evidence>
<feature type="domain" description="DUF4398" evidence="2">
    <location>
        <begin position="31"/>
        <end position="104"/>
    </location>
</feature>
<dbReference type="InterPro" id="IPR025511">
    <property type="entry name" value="DUF4398"/>
</dbReference>
<evidence type="ECO:0000313" key="3">
    <source>
        <dbReference type="EMBL" id="MBB6558158.1"/>
    </source>
</evidence>
<dbReference type="Pfam" id="PF14346">
    <property type="entry name" value="DUF4398"/>
    <property type="match status" value="1"/>
</dbReference>
<feature type="signal peptide" evidence="1">
    <location>
        <begin position="1"/>
        <end position="27"/>
    </location>
</feature>
<dbReference type="EMBL" id="JACHLK010000001">
    <property type="protein sequence ID" value="MBB6558158.1"/>
    <property type="molecule type" value="Genomic_DNA"/>
</dbReference>
<protein>
    <recommendedName>
        <fullName evidence="2">DUF4398 domain-containing protein</fullName>
    </recommendedName>
</protein>
<keyword evidence="1" id="KW-0732">Signal</keyword>
<proteinExistence type="predicted"/>
<evidence type="ECO:0000256" key="1">
    <source>
        <dbReference type="SAM" id="SignalP"/>
    </source>
</evidence>
<comment type="caution">
    <text evidence="3">The sequence shown here is derived from an EMBL/GenBank/DDBJ whole genome shotgun (WGS) entry which is preliminary data.</text>
</comment>
<gene>
    <name evidence="3" type="ORF">HNP48_000822</name>
</gene>
<dbReference type="AlphaFoldDB" id="A0A7X0PA78"/>
<keyword evidence="4" id="KW-1185">Reference proteome</keyword>